<dbReference type="SUPFAM" id="SSF111369">
    <property type="entry name" value="HlyD-like secretion proteins"/>
    <property type="match status" value="1"/>
</dbReference>
<evidence type="ECO:0000313" key="4">
    <source>
        <dbReference type="Proteomes" id="UP000500970"/>
    </source>
</evidence>
<sequence length="434" mass="47410">MTSFRLASQALFFIGRRPLLLMLLSLAGGMLLWRPWKTDAAETEPATSEWVAVEPRLLEQRLGLVGRIQPSRQETLGAPFEGVIREVLAREGQSVDAGQVLIRLDPGKIDIQLRQAQAELLKAQREANQLRNWDSSSDVFRARRAVQTARTTLENTETNLRDTRMLFARGIVARMEVDTMAQLVRTQQQDLLAAQEELHIVETRGQGVDREIVEMELVNAQARHQALLAQRDRQAVTAPFAGFVARPSVPDGGKALSVQPGVLVSQGTPLLSVTGREHIQVLSRVEEMDLHRLRVGMPVQIAGDGFAGQVLGGHIESIAVQGNAMDVQGAAAYYDVVASVDASLTDLSKHVRLGMSARLTVILYRNEQGIAVPPDALRIDADGASYVLYRATLDALPSKIVVKPGQAIAQGVEVQGLDVGYVQTGYGQSRARAR</sequence>
<gene>
    <name evidence="3" type="ORF">FOC84_17940</name>
</gene>
<evidence type="ECO:0000256" key="1">
    <source>
        <dbReference type="ARBA" id="ARBA00004196"/>
    </source>
</evidence>
<proteinExistence type="predicted"/>
<dbReference type="Gene3D" id="2.40.50.100">
    <property type="match status" value="1"/>
</dbReference>
<dbReference type="AlphaFoldDB" id="A0A7D4HUB5"/>
<protein>
    <submittedName>
        <fullName evidence="3">HlyD family efflux transporter periplasmic adaptor subunit</fullName>
    </submittedName>
</protein>
<dbReference type="Proteomes" id="UP000500970">
    <property type="component" value="Chromosome"/>
</dbReference>
<dbReference type="InterPro" id="IPR050465">
    <property type="entry name" value="UPF0194_transport"/>
</dbReference>
<dbReference type="PANTHER" id="PTHR32347:SF23">
    <property type="entry name" value="BLL5650 PROTEIN"/>
    <property type="match status" value="1"/>
</dbReference>
<keyword evidence="4" id="KW-1185">Reference proteome</keyword>
<evidence type="ECO:0000256" key="2">
    <source>
        <dbReference type="ARBA" id="ARBA00023054"/>
    </source>
</evidence>
<dbReference type="EMBL" id="CP053985">
    <property type="protein sequence ID" value="QKH36733.1"/>
    <property type="molecule type" value="Genomic_DNA"/>
</dbReference>
<accession>A0A7D4HUB5</accession>
<dbReference type="GO" id="GO:0030313">
    <property type="term" value="C:cell envelope"/>
    <property type="evidence" value="ECO:0007669"/>
    <property type="project" value="UniProtKB-SubCell"/>
</dbReference>
<dbReference type="RefSeq" id="WP_173145616.1">
    <property type="nucleotide sequence ID" value="NZ_CP053985.1"/>
</dbReference>
<evidence type="ECO:0000313" key="3">
    <source>
        <dbReference type="EMBL" id="QKH36733.1"/>
    </source>
</evidence>
<name>A0A7D4HUB5_9BURK</name>
<dbReference type="KEGG" id="apes:FOC84_17940"/>
<dbReference type="Gene3D" id="2.40.30.170">
    <property type="match status" value="1"/>
</dbReference>
<keyword evidence="2" id="KW-0175">Coiled coil</keyword>
<dbReference type="PANTHER" id="PTHR32347">
    <property type="entry name" value="EFFLUX SYSTEM COMPONENT YKNX-RELATED"/>
    <property type="match status" value="1"/>
</dbReference>
<reference evidence="3 4" key="1">
    <citation type="submission" date="2020-05" db="EMBL/GenBank/DDBJ databases">
        <title>FDA dAtabase for Regulatory Grade micrObial Sequences (FDA-ARGOS): Supporting development and validation of Infectious Disease Dx tests.</title>
        <authorList>
            <person name="Sproer C."/>
            <person name="Gronow S."/>
            <person name="Severitt S."/>
            <person name="Schroder I."/>
            <person name="Tallon L."/>
            <person name="Sadzewicz L."/>
            <person name="Zhao X."/>
            <person name="Vavikolanu K."/>
            <person name="Mehta A."/>
            <person name="Aluvathingal J."/>
            <person name="Nadendla S."/>
            <person name="Myers T."/>
            <person name="Yan Y."/>
            <person name="Sichtig H."/>
        </authorList>
    </citation>
    <scope>NUCLEOTIDE SEQUENCE [LARGE SCALE GENOMIC DNA]</scope>
    <source>
        <strain evidence="3 4">FDAARGOS_790</strain>
    </source>
</reference>
<organism evidence="3 4">
    <name type="scientific">Achromobacter pestifer</name>
    <dbReference type="NCBI Taxonomy" id="1353889"/>
    <lineage>
        <taxon>Bacteria</taxon>
        <taxon>Pseudomonadati</taxon>
        <taxon>Pseudomonadota</taxon>
        <taxon>Betaproteobacteria</taxon>
        <taxon>Burkholderiales</taxon>
        <taxon>Alcaligenaceae</taxon>
        <taxon>Achromobacter</taxon>
    </lineage>
</organism>
<comment type="subcellular location">
    <subcellularLocation>
        <location evidence="1">Cell envelope</location>
    </subcellularLocation>
</comment>